<evidence type="ECO:0000313" key="3">
    <source>
        <dbReference type="Proteomes" id="UP001177744"/>
    </source>
</evidence>
<sequence length="115" mass="14232">MDISLTKLDNHCKLLSCLKWNLEEENHHLMSQIQLLNQQNQMLLEQNMERKERYQEEQKQYEDKLNALWRHKEKLEEKIMDQYKFYDPAPKKKNHWIGAKTLVKFIKPKRFPENY</sequence>
<keyword evidence="3" id="KW-1185">Reference proteome</keyword>
<gene>
    <name evidence="2" type="ORF">QTO34_014320</name>
</gene>
<dbReference type="GO" id="GO:0005737">
    <property type="term" value="C:cytoplasm"/>
    <property type="evidence" value="ECO:0007669"/>
    <property type="project" value="TreeGrafter"/>
</dbReference>
<dbReference type="PANTHER" id="PTHR18947:SF31">
    <property type="entry name" value="PROTEIN DAPLE"/>
    <property type="match status" value="1"/>
</dbReference>
<dbReference type="Proteomes" id="UP001177744">
    <property type="component" value="Unassembled WGS sequence"/>
</dbReference>
<proteinExistence type="predicted"/>
<dbReference type="GO" id="GO:0031122">
    <property type="term" value="P:cytoplasmic microtubule organization"/>
    <property type="evidence" value="ECO:0007669"/>
    <property type="project" value="TreeGrafter"/>
</dbReference>
<name>A0AA40I772_CNENI</name>
<dbReference type="GO" id="GO:0005813">
    <property type="term" value="C:centrosome"/>
    <property type="evidence" value="ECO:0007669"/>
    <property type="project" value="TreeGrafter"/>
</dbReference>
<evidence type="ECO:0000256" key="1">
    <source>
        <dbReference type="SAM" id="Coils"/>
    </source>
</evidence>
<keyword evidence="1" id="KW-0175">Coiled coil</keyword>
<evidence type="ECO:0000313" key="2">
    <source>
        <dbReference type="EMBL" id="KAK1343767.1"/>
    </source>
</evidence>
<dbReference type="EMBL" id="JAULJE010000004">
    <property type="protein sequence ID" value="KAK1343767.1"/>
    <property type="molecule type" value="Genomic_DNA"/>
</dbReference>
<reference evidence="2" key="1">
    <citation type="submission" date="2023-06" db="EMBL/GenBank/DDBJ databases">
        <title>Reference genome for the Northern bat (Eptesicus nilssonii), a most northern bat species.</title>
        <authorList>
            <person name="Laine V.N."/>
            <person name="Pulliainen A.T."/>
            <person name="Lilley T.M."/>
        </authorList>
    </citation>
    <scope>NUCLEOTIDE SEQUENCE</scope>
    <source>
        <strain evidence="2">BLF_Eptnil</strain>
        <tissue evidence="2">Kidney</tissue>
    </source>
</reference>
<dbReference type="GO" id="GO:0008017">
    <property type="term" value="F:microtubule binding"/>
    <property type="evidence" value="ECO:0007669"/>
    <property type="project" value="TreeGrafter"/>
</dbReference>
<dbReference type="PANTHER" id="PTHR18947">
    <property type="entry name" value="HOOK PROTEINS"/>
    <property type="match status" value="1"/>
</dbReference>
<accession>A0AA40I772</accession>
<comment type="caution">
    <text evidence="2">The sequence shown here is derived from an EMBL/GenBank/DDBJ whole genome shotgun (WGS) entry which is preliminary data.</text>
</comment>
<feature type="coiled-coil region" evidence="1">
    <location>
        <begin position="19"/>
        <end position="78"/>
    </location>
</feature>
<dbReference type="GO" id="GO:0051959">
    <property type="term" value="F:dynein light intermediate chain binding"/>
    <property type="evidence" value="ECO:0007669"/>
    <property type="project" value="TreeGrafter"/>
</dbReference>
<dbReference type="AlphaFoldDB" id="A0AA40I772"/>
<organism evidence="2 3">
    <name type="scientific">Cnephaeus nilssonii</name>
    <name type="common">Northern bat</name>
    <name type="synonym">Eptesicus nilssonii</name>
    <dbReference type="NCBI Taxonomy" id="3371016"/>
    <lineage>
        <taxon>Eukaryota</taxon>
        <taxon>Metazoa</taxon>
        <taxon>Chordata</taxon>
        <taxon>Craniata</taxon>
        <taxon>Vertebrata</taxon>
        <taxon>Euteleostomi</taxon>
        <taxon>Mammalia</taxon>
        <taxon>Eutheria</taxon>
        <taxon>Laurasiatheria</taxon>
        <taxon>Chiroptera</taxon>
        <taxon>Yangochiroptera</taxon>
        <taxon>Vespertilionidae</taxon>
        <taxon>Cnephaeus</taxon>
    </lineage>
</organism>
<dbReference type="GO" id="GO:0030705">
    <property type="term" value="P:cytoskeleton-dependent intracellular transport"/>
    <property type="evidence" value="ECO:0007669"/>
    <property type="project" value="TreeGrafter"/>
</dbReference>
<protein>
    <submittedName>
        <fullName evidence="2">Uncharacterized protein</fullName>
    </submittedName>
</protein>